<evidence type="ECO:0000313" key="2">
    <source>
        <dbReference type="EMBL" id="KKR42104.1"/>
    </source>
</evidence>
<dbReference type="EMBL" id="LBYB01000004">
    <property type="protein sequence ID" value="KKR42104.1"/>
    <property type="molecule type" value="Genomic_DNA"/>
</dbReference>
<reference evidence="2 3" key="1">
    <citation type="journal article" date="2015" name="Nature">
        <title>rRNA introns, odd ribosomes, and small enigmatic genomes across a large radiation of phyla.</title>
        <authorList>
            <person name="Brown C.T."/>
            <person name="Hug L.A."/>
            <person name="Thomas B.C."/>
            <person name="Sharon I."/>
            <person name="Castelle C.J."/>
            <person name="Singh A."/>
            <person name="Wilkins M.J."/>
            <person name="Williams K.H."/>
            <person name="Banfield J.F."/>
        </authorList>
    </citation>
    <scope>NUCLEOTIDE SEQUENCE [LARGE SCALE GENOMIC DNA]</scope>
</reference>
<accession>A0A0G0QNZ4</accession>
<dbReference type="AlphaFoldDB" id="A0A0G0QNZ4"/>
<proteinExistence type="predicted"/>
<sequence>MQRALKKLGARQQGEPDTERLVNIRGGEPPLTSEEFLARTSLAGVLDTFATKSVNKVMDN</sequence>
<dbReference type="Proteomes" id="UP000034881">
    <property type="component" value="Unassembled WGS sequence"/>
</dbReference>
<evidence type="ECO:0000256" key="1">
    <source>
        <dbReference type="SAM" id="MobiDB-lite"/>
    </source>
</evidence>
<protein>
    <submittedName>
        <fullName evidence="2">Uncharacterized protein</fullName>
    </submittedName>
</protein>
<feature type="region of interest" description="Disordered" evidence="1">
    <location>
        <begin position="1"/>
        <end position="27"/>
    </location>
</feature>
<comment type="caution">
    <text evidence="2">The sequence shown here is derived from an EMBL/GenBank/DDBJ whole genome shotgun (WGS) entry which is preliminary data.</text>
</comment>
<name>A0A0G0QNZ4_9BACT</name>
<organism evidence="2 3">
    <name type="scientific">Candidatus Daviesbacteria bacterium GW2011_GWC2_40_12</name>
    <dbReference type="NCBI Taxonomy" id="1618431"/>
    <lineage>
        <taxon>Bacteria</taxon>
        <taxon>Candidatus Daviesiibacteriota</taxon>
    </lineage>
</organism>
<evidence type="ECO:0000313" key="3">
    <source>
        <dbReference type="Proteomes" id="UP000034881"/>
    </source>
</evidence>
<gene>
    <name evidence="2" type="ORF">UT77_C0004G0088</name>
</gene>